<name>A0AAN7T3P1_9EURO</name>
<dbReference type="Proteomes" id="UP001309876">
    <property type="component" value="Unassembled WGS sequence"/>
</dbReference>
<evidence type="ECO:0000256" key="2">
    <source>
        <dbReference type="ARBA" id="ARBA00022692"/>
    </source>
</evidence>
<dbReference type="PANTHER" id="PTHR23502:SF3">
    <property type="entry name" value="MAJOR FACILITATOR SUPERFAMILY (MFS) PROFILE DOMAIN-CONTAINING PROTEIN-RELATED"/>
    <property type="match status" value="1"/>
</dbReference>
<organism evidence="7 8">
    <name type="scientific">Lithohypha guttulata</name>
    <dbReference type="NCBI Taxonomy" id="1690604"/>
    <lineage>
        <taxon>Eukaryota</taxon>
        <taxon>Fungi</taxon>
        <taxon>Dikarya</taxon>
        <taxon>Ascomycota</taxon>
        <taxon>Pezizomycotina</taxon>
        <taxon>Eurotiomycetes</taxon>
        <taxon>Chaetothyriomycetidae</taxon>
        <taxon>Chaetothyriales</taxon>
        <taxon>Trichomeriaceae</taxon>
        <taxon>Lithohypha</taxon>
    </lineage>
</organism>
<protein>
    <recommendedName>
        <fullName evidence="9">MFS general substrate transporter</fullName>
    </recommendedName>
</protein>
<keyword evidence="4 6" id="KW-0472">Membrane</keyword>
<evidence type="ECO:0000256" key="6">
    <source>
        <dbReference type="SAM" id="Phobius"/>
    </source>
</evidence>
<accession>A0AAN7T3P1</accession>
<evidence type="ECO:0000256" key="5">
    <source>
        <dbReference type="SAM" id="MobiDB-lite"/>
    </source>
</evidence>
<gene>
    <name evidence="7" type="ORF">LTR05_002921</name>
</gene>
<proteinExistence type="predicted"/>
<feature type="transmembrane region" description="Helical" evidence="6">
    <location>
        <begin position="233"/>
        <end position="253"/>
    </location>
</feature>
<evidence type="ECO:0000256" key="4">
    <source>
        <dbReference type="ARBA" id="ARBA00023136"/>
    </source>
</evidence>
<evidence type="ECO:0008006" key="9">
    <source>
        <dbReference type="Google" id="ProtNLM"/>
    </source>
</evidence>
<feature type="region of interest" description="Disordered" evidence="5">
    <location>
        <begin position="526"/>
        <end position="552"/>
    </location>
</feature>
<dbReference type="AlphaFoldDB" id="A0AAN7T3P1"/>
<dbReference type="FunFam" id="1.20.1250.20:FF:000088">
    <property type="entry name" value="MFS multidrug transporter, putative"/>
    <property type="match status" value="1"/>
</dbReference>
<evidence type="ECO:0000256" key="3">
    <source>
        <dbReference type="ARBA" id="ARBA00022989"/>
    </source>
</evidence>
<feature type="transmembrane region" description="Helical" evidence="6">
    <location>
        <begin position="386"/>
        <end position="409"/>
    </location>
</feature>
<evidence type="ECO:0000256" key="1">
    <source>
        <dbReference type="ARBA" id="ARBA00004141"/>
    </source>
</evidence>
<feature type="compositionally biased region" description="Basic and acidic residues" evidence="5">
    <location>
        <begin position="538"/>
        <end position="552"/>
    </location>
</feature>
<dbReference type="SUPFAM" id="SSF103473">
    <property type="entry name" value="MFS general substrate transporter"/>
    <property type="match status" value="1"/>
</dbReference>
<feature type="region of interest" description="Disordered" evidence="5">
    <location>
        <begin position="1"/>
        <end position="46"/>
    </location>
</feature>
<feature type="transmembrane region" description="Helical" evidence="6">
    <location>
        <begin position="201"/>
        <end position="227"/>
    </location>
</feature>
<reference evidence="7 8" key="1">
    <citation type="submission" date="2023-08" db="EMBL/GenBank/DDBJ databases">
        <title>Black Yeasts Isolated from many extreme environments.</title>
        <authorList>
            <person name="Coleine C."/>
            <person name="Stajich J.E."/>
            <person name="Selbmann L."/>
        </authorList>
    </citation>
    <scope>NUCLEOTIDE SEQUENCE [LARGE SCALE GENOMIC DNA]</scope>
    <source>
        <strain evidence="7 8">CCFEE 5910</strain>
    </source>
</reference>
<feature type="compositionally biased region" description="Basic and acidic residues" evidence="5">
    <location>
        <begin position="12"/>
        <end position="28"/>
    </location>
</feature>
<keyword evidence="3 6" id="KW-1133">Transmembrane helix</keyword>
<dbReference type="InterPro" id="IPR011701">
    <property type="entry name" value="MFS"/>
</dbReference>
<comment type="subcellular location">
    <subcellularLocation>
        <location evidence="1">Membrane</location>
        <topology evidence="1">Multi-pass membrane protein</topology>
    </subcellularLocation>
</comment>
<feature type="transmembrane region" description="Helical" evidence="6">
    <location>
        <begin position="461"/>
        <end position="478"/>
    </location>
</feature>
<dbReference type="GO" id="GO:0005886">
    <property type="term" value="C:plasma membrane"/>
    <property type="evidence" value="ECO:0007669"/>
    <property type="project" value="TreeGrafter"/>
</dbReference>
<comment type="caution">
    <text evidence="7">The sequence shown here is derived from an EMBL/GenBank/DDBJ whole genome shotgun (WGS) entry which is preliminary data.</text>
</comment>
<dbReference type="PANTHER" id="PTHR23502">
    <property type="entry name" value="MAJOR FACILITATOR SUPERFAMILY"/>
    <property type="match status" value="1"/>
</dbReference>
<dbReference type="Gene3D" id="1.20.1250.20">
    <property type="entry name" value="MFS general substrate transporter like domains"/>
    <property type="match status" value="1"/>
</dbReference>
<evidence type="ECO:0000313" key="8">
    <source>
        <dbReference type="Proteomes" id="UP001309876"/>
    </source>
</evidence>
<dbReference type="Pfam" id="PF07690">
    <property type="entry name" value="MFS_1"/>
    <property type="match status" value="1"/>
</dbReference>
<keyword evidence="2 6" id="KW-0812">Transmembrane</keyword>
<feature type="transmembrane region" description="Helical" evidence="6">
    <location>
        <begin position="415"/>
        <end position="433"/>
    </location>
</feature>
<sequence length="552" mass="61656">MSRASSRSSTVRGEESSHSNIEPGEKQKALGVKGPELAAGGGDIAKTQRPDGRVELIEDDLEEKLGYAYPEWKKWLILVIILCIQTSMNSNASMYGSASEGIAEKYGVSETKARLGQSMFLIAYAFGCELWAPWSEELGRWPTQQLSLFLVNIWQISSALSPTFGGVLTSRILGGLSTAGGSVTLGVIADLYHPEDTGFQYAVAFVVLSSVGGAPIGTVIGGFVTTYHANPAWVFWVLLIMGGVVQIVHFFLVPETRTTIILDREAKKRRKNGDNVWGPNELKEKRFSSKEIGLIWWRPFQMFFTEPIVLWLSLLSGFSDSLIFTFMEAFTPIFEQWNFNTWQIGLCFLSSIIGYIISYFTYLPVIWHHNKTRKVDPDKLSPESRLWWLLYLAPCLVIGLFGFAFTSFGPPEVHWIAPLIFTCIIAIANYAVYKSSIDYMIAAYGPYAASATGGNDLARDFLAGVAAIYAHSFYEVFPSERWHLIYPTMILGCLAVPIIIPIYVFYYKGKSLRLKSKFAVELEKARQARLGSKRRKSTVGDKSDDEKQLETA</sequence>
<feature type="transmembrane region" description="Helical" evidence="6">
    <location>
        <begin position="484"/>
        <end position="507"/>
    </location>
</feature>
<evidence type="ECO:0000313" key="7">
    <source>
        <dbReference type="EMBL" id="KAK5088700.1"/>
    </source>
</evidence>
<dbReference type="InterPro" id="IPR036259">
    <property type="entry name" value="MFS_trans_sf"/>
</dbReference>
<keyword evidence="8" id="KW-1185">Reference proteome</keyword>
<feature type="transmembrane region" description="Helical" evidence="6">
    <location>
        <begin position="342"/>
        <end position="365"/>
    </location>
</feature>
<dbReference type="GO" id="GO:0022857">
    <property type="term" value="F:transmembrane transporter activity"/>
    <property type="evidence" value="ECO:0007669"/>
    <property type="project" value="InterPro"/>
</dbReference>
<feature type="transmembrane region" description="Helical" evidence="6">
    <location>
        <begin position="308"/>
        <end position="330"/>
    </location>
</feature>
<dbReference type="EMBL" id="JAVRRJ010000002">
    <property type="protein sequence ID" value="KAK5088700.1"/>
    <property type="molecule type" value="Genomic_DNA"/>
</dbReference>
<feature type="compositionally biased region" description="Polar residues" evidence="5">
    <location>
        <begin position="1"/>
        <end position="11"/>
    </location>
</feature>